<evidence type="ECO:0000256" key="1">
    <source>
        <dbReference type="SAM" id="MobiDB-lite"/>
    </source>
</evidence>
<feature type="region of interest" description="Disordered" evidence="1">
    <location>
        <begin position="1"/>
        <end position="65"/>
    </location>
</feature>
<evidence type="ECO:0000313" key="2">
    <source>
        <dbReference type="EMBL" id="MPC10394.1"/>
    </source>
</evidence>
<organism evidence="2 3">
    <name type="scientific">Portunus trituberculatus</name>
    <name type="common">Swimming crab</name>
    <name type="synonym">Neptunus trituberculatus</name>
    <dbReference type="NCBI Taxonomy" id="210409"/>
    <lineage>
        <taxon>Eukaryota</taxon>
        <taxon>Metazoa</taxon>
        <taxon>Ecdysozoa</taxon>
        <taxon>Arthropoda</taxon>
        <taxon>Crustacea</taxon>
        <taxon>Multicrustacea</taxon>
        <taxon>Malacostraca</taxon>
        <taxon>Eumalacostraca</taxon>
        <taxon>Eucarida</taxon>
        <taxon>Decapoda</taxon>
        <taxon>Pleocyemata</taxon>
        <taxon>Brachyura</taxon>
        <taxon>Eubrachyura</taxon>
        <taxon>Portunoidea</taxon>
        <taxon>Portunidae</taxon>
        <taxon>Portuninae</taxon>
        <taxon>Portunus</taxon>
    </lineage>
</organism>
<name>A0A5B7CP32_PORTR</name>
<reference evidence="2 3" key="1">
    <citation type="submission" date="2019-05" db="EMBL/GenBank/DDBJ databases">
        <title>Another draft genome of Portunus trituberculatus and its Hox gene families provides insights of decapod evolution.</title>
        <authorList>
            <person name="Jeong J.-H."/>
            <person name="Song I."/>
            <person name="Kim S."/>
            <person name="Choi T."/>
            <person name="Kim D."/>
            <person name="Ryu S."/>
            <person name="Kim W."/>
        </authorList>
    </citation>
    <scope>NUCLEOTIDE SEQUENCE [LARGE SCALE GENOMIC DNA]</scope>
    <source>
        <tissue evidence="2">Muscle</tissue>
    </source>
</reference>
<dbReference type="AlphaFoldDB" id="A0A5B7CP32"/>
<dbReference type="Proteomes" id="UP000324222">
    <property type="component" value="Unassembled WGS sequence"/>
</dbReference>
<dbReference type="EMBL" id="VSRR010000115">
    <property type="protein sequence ID" value="MPC10394.1"/>
    <property type="molecule type" value="Genomic_DNA"/>
</dbReference>
<protein>
    <submittedName>
        <fullName evidence="2">Uncharacterized protein</fullName>
    </submittedName>
</protein>
<proteinExistence type="predicted"/>
<evidence type="ECO:0000313" key="3">
    <source>
        <dbReference type="Proteomes" id="UP000324222"/>
    </source>
</evidence>
<accession>A0A5B7CP32</accession>
<feature type="compositionally biased region" description="Polar residues" evidence="1">
    <location>
        <begin position="1"/>
        <end position="26"/>
    </location>
</feature>
<gene>
    <name evidence="2" type="ORF">E2C01_003027</name>
</gene>
<keyword evidence="3" id="KW-1185">Reference proteome</keyword>
<sequence>MHRHTASITNCHSRGTTGSRVATVNTCGGEGKHLSGKSNCRAPASPLTASPRLPHNRTTHAYTHS</sequence>
<comment type="caution">
    <text evidence="2">The sequence shown here is derived from an EMBL/GenBank/DDBJ whole genome shotgun (WGS) entry which is preliminary data.</text>
</comment>